<dbReference type="InterPro" id="IPR038718">
    <property type="entry name" value="SNF2-like_sf"/>
</dbReference>
<evidence type="ECO:0000256" key="2">
    <source>
        <dbReference type="ARBA" id="ARBA00022801"/>
    </source>
</evidence>
<feature type="region of interest" description="Disordered" evidence="4">
    <location>
        <begin position="980"/>
        <end position="1041"/>
    </location>
</feature>
<dbReference type="Gene3D" id="3.40.50.300">
    <property type="entry name" value="P-loop containing nucleotide triphosphate hydrolases"/>
    <property type="match status" value="1"/>
</dbReference>
<organism evidence="7 8">
    <name type="scientific">Leucocoprinus birnbaumii</name>
    <dbReference type="NCBI Taxonomy" id="56174"/>
    <lineage>
        <taxon>Eukaryota</taxon>
        <taxon>Fungi</taxon>
        <taxon>Dikarya</taxon>
        <taxon>Basidiomycota</taxon>
        <taxon>Agaricomycotina</taxon>
        <taxon>Agaricomycetes</taxon>
        <taxon>Agaricomycetidae</taxon>
        <taxon>Agaricales</taxon>
        <taxon>Agaricineae</taxon>
        <taxon>Agaricaceae</taxon>
        <taxon>Leucocoprinus</taxon>
    </lineage>
</organism>
<evidence type="ECO:0000259" key="6">
    <source>
        <dbReference type="PROSITE" id="PS51194"/>
    </source>
</evidence>
<dbReference type="Proteomes" id="UP001213000">
    <property type="component" value="Unassembled WGS sequence"/>
</dbReference>
<dbReference type="Gene3D" id="3.40.50.10810">
    <property type="entry name" value="Tandem AAA-ATPase domain"/>
    <property type="match status" value="1"/>
</dbReference>
<evidence type="ECO:0000256" key="3">
    <source>
        <dbReference type="ARBA" id="ARBA00022840"/>
    </source>
</evidence>
<reference evidence="7" key="1">
    <citation type="submission" date="2022-07" db="EMBL/GenBank/DDBJ databases">
        <title>Genome Sequence of Leucocoprinus birnbaumii.</title>
        <authorList>
            <person name="Buettner E."/>
        </authorList>
    </citation>
    <scope>NUCLEOTIDE SEQUENCE</scope>
    <source>
        <strain evidence="7">VT141</strain>
    </source>
</reference>
<dbReference type="PANTHER" id="PTHR10799">
    <property type="entry name" value="SNF2/RAD54 HELICASE FAMILY"/>
    <property type="match status" value="1"/>
</dbReference>
<protein>
    <submittedName>
        <fullName evidence="7">Uncharacterized protein</fullName>
    </submittedName>
</protein>
<name>A0AAD5VLL6_9AGAR</name>
<evidence type="ECO:0000256" key="1">
    <source>
        <dbReference type="ARBA" id="ARBA00022741"/>
    </source>
</evidence>
<evidence type="ECO:0000313" key="7">
    <source>
        <dbReference type="EMBL" id="KAJ3563513.1"/>
    </source>
</evidence>
<evidence type="ECO:0000256" key="4">
    <source>
        <dbReference type="SAM" id="MobiDB-lite"/>
    </source>
</evidence>
<gene>
    <name evidence="7" type="ORF">NP233_g8897</name>
</gene>
<dbReference type="Pfam" id="PF00271">
    <property type="entry name" value="Helicase_C"/>
    <property type="match status" value="1"/>
</dbReference>
<dbReference type="EMBL" id="JANIEX010000751">
    <property type="protein sequence ID" value="KAJ3563513.1"/>
    <property type="molecule type" value="Genomic_DNA"/>
</dbReference>
<dbReference type="SMART" id="SM00487">
    <property type="entry name" value="DEXDc"/>
    <property type="match status" value="1"/>
</dbReference>
<feature type="compositionally biased region" description="Polar residues" evidence="4">
    <location>
        <begin position="1090"/>
        <end position="1110"/>
    </location>
</feature>
<dbReference type="Pfam" id="PF00176">
    <property type="entry name" value="SNF2-rel_dom"/>
    <property type="match status" value="1"/>
</dbReference>
<dbReference type="SMART" id="SM00490">
    <property type="entry name" value="HELICc"/>
    <property type="match status" value="1"/>
</dbReference>
<evidence type="ECO:0000313" key="8">
    <source>
        <dbReference type="Proteomes" id="UP001213000"/>
    </source>
</evidence>
<accession>A0AAD5VLL6</accession>
<feature type="region of interest" description="Disordered" evidence="4">
    <location>
        <begin position="1070"/>
        <end position="1278"/>
    </location>
</feature>
<comment type="caution">
    <text evidence="7">The sequence shown here is derived from an EMBL/GenBank/DDBJ whole genome shotgun (WGS) entry which is preliminary data.</text>
</comment>
<feature type="compositionally biased region" description="Basic and acidic residues" evidence="4">
    <location>
        <begin position="1073"/>
        <end position="1082"/>
    </location>
</feature>
<dbReference type="InterPro" id="IPR001650">
    <property type="entry name" value="Helicase_C-like"/>
</dbReference>
<feature type="domain" description="Helicase C-terminal" evidence="6">
    <location>
        <begin position="818"/>
        <end position="974"/>
    </location>
</feature>
<feature type="compositionally biased region" description="Polar residues" evidence="4">
    <location>
        <begin position="1229"/>
        <end position="1247"/>
    </location>
</feature>
<dbReference type="GO" id="GO:0005524">
    <property type="term" value="F:ATP binding"/>
    <property type="evidence" value="ECO:0007669"/>
    <property type="project" value="InterPro"/>
</dbReference>
<dbReference type="SUPFAM" id="SSF52540">
    <property type="entry name" value="P-loop containing nucleoside triphosphate hydrolases"/>
    <property type="match status" value="2"/>
</dbReference>
<sequence length="1293" mass="143832">MPSHTAASGLIKLYEINGAPWNWPAWQERTGITHGLFPEDDKQLPPGWTRQDAIDVKAYFDAYIQLKTEDQKIRFATKTKGSGSNFPGRLVWNSFVSRYWNQWGIHNLIVEELREGDIHPMAIIGRELELKGRWPHADNYVSTVLDSLGMRLFGEEAFPPNCTVVPTMLRKALQVFAQRSWNTIRGQIKGMKKNRNEIEATAKAAFVELETGKPTKAKVARTIRAVAKWKDTAELFGLPADLKNAEDMLSELATIMAGLGVKIQKNPKIKPKGSCKVSLQALKNLATEEDVSELRHVYHEYFVAHVEDEDAQPLSGPSVEDRSLNNSTGDLGMEVENTMSLSALQKALGFRTGLPMQFNKYRHRGGVTPWDDEKIFQADPPPEELEPLQLHWHQLAGVHSIVRSLFTQERDIEHTLGVLIGDEVGLGKTAQAITTIGFLNQLIYHKAHEKQLPPVLDDRPWLAGSKKVPSLPHLIVCPGTLVAQWVHELKVLLLPHSVDIFVYDSQTDSKTFWGPDGPIQKSRQERHNQIIVASHSVIFNDFKKLHSVAAKKKKGSNPWDIPALKPSQTLKDTIFNQFFLSVIIDEAHHMRNLGNKQTSTLRLLQQAKVSLIMTATPIHTAPKDIISMGRLVGLPYFFSELCIAEEKDDNALIRKAKKLDDDGEALRAVRVQITRRLHDRCKGHFLRRTTGSRDWVGRTLLPLPPYLEIIGLLRLSDREVLILQDRQEAAKAALLTASTSTRILTKKFYLEYRTGVAFAQEDPAAPYPIFKSLEEWASKMSTKMDTCARACVHYLTHDDVPDITFEDGELVLPKVEVQPGQKVTRARRIIIYSEFSSMASLFQNVLGLYGVPSLTINGQMTFQQRDQCIKKFHDPKNEERVLIFSSVGSAGLNLAIADVVIFFDQPWSAQDEQQIRGRAHRQPQKKTVKVIYLLAMESADLLLHGVARGKQDMFNAFMNNQLAEELQTLLQGHALDVPPLIDDDPLDTPGAGPSTLPNEGGARRPRRQLVVDDDPVDTPGAGSSTLPDEGGGMSDAAPMSVGDDLETRSVNMSDAEAADMQRAIELSLVNTRSDARSDHSGMDVDPESAPESSYSIMSGIQGPSNANPDSGNDDKSPPPKRAKKGKETRMVAYSSSDESNNDEAIEHRESQVTRNHAHSESAATNANENVGHGERPPNSIAVQKPKGKRPERSTSGSSTSAQGPESKPDEPRKGPSKSPREFLVKPSHDTASNSSSRRTRVQESLISSHELVPDEEREQPPPSRPSRTPGSLQAVAMPSKVFLKAMHPRKDRI</sequence>
<evidence type="ECO:0000259" key="5">
    <source>
        <dbReference type="PROSITE" id="PS51192"/>
    </source>
</evidence>
<dbReference type="GO" id="GO:0016787">
    <property type="term" value="F:hydrolase activity"/>
    <property type="evidence" value="ECO:0007669"/>
    <property type="project" value="UniProtKB-KW"/>
</dbReference>
<dbReference type="PROSITE" id="PS51192">
    <property type="entry name" value="HELICASE_ATP_BIND_1"/>
    <property type="match status" value="1"/>
</dbReference>
<keyword evidence="3" id="KW-0067">ATP-binding</keyword>
<dbReference type="InterPro" id="IPR014001">
    <property type="entry name" value="Helicase_ATP-bd"/>
</dbReference>
<feature type="domain" description="Helicase ATP-binding" evidence="5">
    <location>
        <begin position="409"/>
        <end position="635"/>
    </location>
</feature>
<dbReference type="CDD" id="cd18793">
    <property type="entry name" value="SF2_C_SNF"/>
    <property type="match status" value="1"/>
</dbReference>
<keyword evidence="8" id="KW-1185">Reference proteome</keyword>
<dbReference type="InterPro" id="IPR027417">
    <property type="entry name" value="P-loop_NTPase"/>
</dbReference>
<proteinExistence type="predicted"/>
<feature type="compositionally biased region" description="Basic and acidic residues" evidence="4">
    <location>
        <begin position="1206"/>
        <end position="1228"/>
    </location>
</feature>
<dbReference type="InterPro" id="IPR049730">
    <property type="entry name" value="SNF2/RAD54-like_C"/>
</dbReference>
<dbReference type="PROSITE" id="PS51194">
    <property type="entry name" value="HELICASE_CTER"/>
    <property type="match status" value="1"/>
</dbReference>
<dbReference type="InterPro" id="IPR000330">
    <property type="entry name" value="SNF2_N"/>
</dbReference>
<feature type="compositionally biased region" description="Polar residues" evidence="4">
    <location>
        <begin position="1193"/>
        <end position="1203"/>
    </location>
</feature>
<keyword evidence="1" id="KW-0547">Nucleotide-binding</keyword>
<keyword evidence="2" id="KW-0378">Hydrolase</keyword>